<protein>
    <recommendedName>
        <fullName evidence="15">Probable ATP-dependent RNA helicase DDX56</fullName>
        <ecNumber evidence="2">3.6.4.13</ecNumber>
    </recommendedName>
    <alternativeName>
        <fullName evidence="16">DEAD box protein 56</fullName>
    </alternativeName>
</protein>
<evidence type="ECO:0000256" key="6">
    <source>
        <dbReference type="ARBA" id="ARBA00022801"/>
    </source>
</evidence>
<comment type="subunit">
    <text evidence="14">May form homooligomeric complexes. Interacts with IRF3. Interacts with OCT4 and POU5F1.</text>
</comment>
<accession>V9KIE4</accession>
<proteinExistence type="evidence at transcript level"/>
<comment type="similarity">
    <text evidence="11">Belongs to the DEAD box helicase family. DDX56/DBP9 subfamily.</text>
</comment>
<dbReference type="Pfam" id="PF00270">
    <property type="entry name" value="DEAD"/>
    <property type="match status" value="1"/>
</dbReference>
<evidence type="ECO:0000256" key="17">
    <source>
        <dbReference type="PROSITE-ProRule" id="PRU00552"/>
    </source>
</evidence>
<sequence>MAEEKLQFHEMGLDERLLQAIADLGWAQPTLIQEKAIPLALEGKDLLARARTGSGKTAAYAVPIIEHILNAKKSVNEQIVRALVLVPTKELGQQVQQMIRELTSCCARDIRVADVSGQADVSAQKPLLMEKPDIVVGTPSRIQTHLQLNNLDLRSSLAMLVIDEADLLFSFGFESDLKQLLGFLSLRRYLPKIYQSFLMSATFNEDVEALKELVLHNPVILKLKESQLPDSSQLTQYQIKCEEEEKFLLIYALFKLSLVRGKTILFVNSIDRCYRLKLFLEQFSIRSCVLNSELPVLSRCHVISQFNQGFYDYIIATDEEMLLEAGASEEKKKKPNKKNPSKGQKAKDKEYGVSRGIDFQNVSNVINFDFPTTVDSYIHRVGRTARADCQGTALTFVSHTELPLLQEVENALTGENLDCALKPYKFHMEEINGLSYRCQDAMRSVTKHAIKEARLKEIKQELLNSQKLKTYFEDNPRDFQLLRHDKPLHPAIVKPHMKNVPEYLIPPTLRRISSTLIHRRRHMRGMASGRNNKGTHKLLTNQNPLKNFKYTGKKIQGRKPQGKKTH</sequence>
<dbReference type="GO" id="GO:0005524">
    <property type="term" value="F:ATP binding"/>
    <property type="evidence" value="ECO:0007669"/>
    <property type="project" value="UniProtKB-KW"/>
</dbReference>
<keyword evidence="10" id="KW-0539">Nucleus</keyword>
<feature type="region of interest" description="Disordered" evidence="18">
    <location>
        <begin position="327"/>
        <end position="350"/>
    </location>
</feature>
<evidence type="ECO:0000256" key="13">
    <source>
        <dbReference type="ARBA" id="ARBA00058156"/>
    </source>
</evidence>
<dbReference type="CDD" id="cd17961">
    <property type="entry name" value="DEADc_DDX56"/>
    <property type="match status" value="1"/>
</dbReference>
<dbReference type="FunFam" id="3.40.50.300:FF:000939">
    <property type="entry name" value="Probable ATP-dependent RNA helicase DDX56"/>
    <property type="match status" value="1"/>
</dbReference>
<evidence type="ECO:0000256" key="15">
    <source>
        <dbReference type="ARBA" id="ARBA00072895"/>
    </source>
</evidence>
<dbReference type="GO" id="GO:0016787">
    <property type="term" value="F:hydrolase activity"/>
    <property type="evidence" value="ECO:0007669"/>
    <property type="project" value="UniProtKB-KW"/>
</dbReference>
<comment type="catalytic activity">
    <reaction evidence="12">
        <text>ATP + H2O = ADP + phosphate + H(+)</text>
        <dbReference type="Rhea" id="RHEA:13065"/>
        <dbReference type="ChEBI" id="CHEBI:15377"/>
        <dbReference type="ChEBI" id="CHEBI:15378"/>
        <dbReference type="ChEBI" id="CHEBI:30616"/>
        <dbReference type="ChEBI" id="CHEBI:43474"/>
        <dbReference type="ChEBI" id="CHEBI:456216"/>
        <dbReference type="EC" id="3.6.4.13"/>
    </reaction>
</comment>
<comment type="function">
    <text evidence="13">Nucleolar RNA helicase that plays a role in various biological processes including innate immunity, ribosome biogenesis or nucleolus organization. Plays an essential role in maintaining nucleolar integrity in planarian stem cells. Maintains embryonic stem cells proliferation by conventional regulation of ribosome assembly and interaction with OCT4 and POU5F1 complex. Regulates antiviral innate immunity by inhibiting the virus-triggered signaling nuclear translocation of IRF3. Mechanistically, acts by disrupting the interaction between IRF3 and importin IPO5. May play a role in later stages of the processing of the pre-ribosomal particles leading to mature 60S ribosomal subunits. Has intrinsic ATPase activity.</text>
</comment>
<dbReference type="PANTHER" id="PTHR47959:SF21">
    <property type="entry name" value="DEAD-BOX HELICASE 56"/>
    <property type="match status" value="1"/>
</dbReference>
<evidence type="ECO:0000256" key="9">
    <source>
        <dbReference type="ARBA" id="ARBA00022884"/>
    </source>
</evidence>
<evidence type="ECO:0000259" key="19">
    <source>
        <dbReference type="PROSITE" id="PS51192"/>
    </source>
</evidence>
<evidence type="ECO:0000256" key="3">
    <source>
        <dbReference type="ARBA" id="ARBA00022517"/>
    </source>
</evidence>
<keyword evidence="6" id="KW-0378">Hydrolase</keyword>
<feature type="domain" description="DEAD-box RNA helicase Q" evidence="21">
    <location>
        <begin position="6"/>
        <end position="34"/>
    </location>
</feature>
<dbReference type="EMBL" id="JW865298">
    <property type="protein sequence ID" value="AFO97815.1"/>
    <property type="molecule type" value="mRNA"/>
</dbReference>
<dbReference type="Pfam" id="PF00271">
    <property type="entry name" value="Helicase_C"/>
    <property type="match status" value="2"/>
</dbReference>
<dbReference type="AlphaFoldDB" id="V9KIE4"/>
<dbReference type="GO" id="GO:0003723">
    <property type="term" value="F:RNA binding"/>
    <property type="evidence" value="ECO:0007669"/>
    <property type="project" value="UniProtKB-KW"/>
</dbReference>
<dbReference type="GO" id="GO:0005730">
    <property type="term" value="C:nucleolus"/>
    <property type="evidence" value="ECO:0007669"/>
    <property type="project" value="UniProtKB-SubCell"/>
</dbReference>
<dbReference type="InterPro" id="IPR050079">
    <property type="entry name" value="DEAD_box_RNA_helicase"/>
</dbReference>
<evidence type="ECO:0000256" key="18">
    <source>
        <dbReference type="SAM" id="MobiDB-lite"/>
    </source>
</evidence>
<keyword evidence="3" id="KW-0690">Ribosome biogenesis</keyword>
<dbReference type="SMART" id="SM00487">
    <property type="entry name" value="DEXDc"/>
    <property type="match status" value="1"/>
</dbReference>
<dbReference type="GO" id="GO:0005829">
    <property type="term" value="C:cytosol"/>
    <property type="evidence" value="ECO:0007669"/>
    <property type="project" value="TreeGrafter"/>
</dbReference>
<feature type="domain" description="Helicase C-terminal" evidence="20">
    <location>
        <begin position="233"/>
        <end position="432"/>
    </location>
</feature>
<dbReference type="SMART" id="SM00490">
    <property type="entry name" value="HELICc"/>
    <property type="match status" value="1"/>
</dbReference>
<evidence type="ECO:0000256" key="5">
    <source>
        <dbReference type="ARBA" id="ARBA00022741"/>
    </source>
</evidence>
<evidence type="ECO:0000259" key="21">
    <source>
        <dbReference type="PROSITE" id="PS51195"/>
    </source>
</evidence>
<evidence type="ECO:0000313" key="22">
    <source>
        <dbReference type="EMBL" id="AFO97815.1"/>
    </source>
</evidence>
<dbReference type="GO" id="GO:0003724">
    <property type="term" value="F:RNA helicase activity"/>
    <property type="evidence" value="ECO:0007669"/>
    <property type="project" value="UniProtKB-EC"/>
</dbReference>
<dbReference type="InterPro" id="IPR011545">
    <property type="entry name" value="DEAD/DEAH_box_helicase_dom"/>
</dbReference>
<evidence type="ECO:0000256" key="4">
    <source>
        <dbReference type="ARBA" id="ARBA00022552"/>
    </source>
</evidence>
<keyword evidence="8" id="KW-0067">ATP-binding</keyword>
<reference evidence="22" key="1">
    <citation type="journal article" date="2014" name="Nature">
        <title>Elephant shark genome provides unique insights into gnathostome evolution.</title>
        <authorList>
            <consortium name="International Elephant Shark Genome Sequencing Consortium"/>
            <person name="Venkatesh B."/>
            <person name="Lee A.P."/>
            <person name="Ravi V."/>
            <person name="Maurya A.K."/>
            <person name="Lian M.M."/>
            <person name="Swann J.B."/>
            <person name="Ohta Y."/>
            <person name="Flajnik M.F."/>
            <person name="Sutoh Y."/>
            <person name="Kasahara M."/>
            <person name="Hoon S."/>
            <person name="Gangu V."/>
            <person name="Roy S.W."/>
            <person name="Irimia M."/>
            <person name="Korzh V."/>
            <person name="Kondrychyn I."/>
            <person name="Lim Z.W."/>
            <person name="Tay B.H."/>
            <person name="Tohari S."/>
            <person name="Kong K.W."/>
            <person name="Ho S."/>
            <person name="Lorente-Galdos B."/>
            <person name="Quilez J."/>
            <person name="Marques-Bonet T."/>
            <person name="Raney B.J."/>
            <person name="Ingham P.W."/>
            <person name="Tay A."/>
            <person name="Hillier L.W."/>
            <person name="Minx P."/>
            <person name="Boehm T."/>
            <person name="Wilson R.K."/>
            <person name="Brenner S."/>
            <person name="Warren W.C."/>
        </authorList>
    </citation>
    <scope>NUCLEOTIDE SEQUENCE</scope>
    <source>
        <tissue evidence="22">Testis</tissue>
    </source>
</reference>
<dbReference type="EC" id="3.6.4.13" evidence="2"/>
<dbReference type="GO" id="GO:0006364">
    <property type="term" value="P:rRNA processing"/>
    <property type="evidence" value="ECO:0007669"/>
    <property type="project" value="UniProtKB-KW"/>
</dbReference>
<dbReference type="InterPro" id="IPR014014">
    <property type="entry name" value="RNA_helicase_DEAD_Q_motif"/>
</dbReference>
<evidence type="ECO:0000256" key="11">
    <source>
        <dbReference type="ARBA" id="ARBA00038041"/>
    </source>
</evidence>
<dbReference type="InterPro" id="IPR027417">
    <property type="entry name" value="P-loop_NTPase"/>
</dbReference>
<organism evidence="22">
    <name type="scientific">Callorhinchus milii</name>
    <name type="common">Ghost shark</name>
    <dbReference type="NCBI Taxonomy" id="7868"/>
    <lineage>
        <taxon>Eukaryota</taxon>
        <taxon>Metazoa</taxon>
        <taxon>Chordata</taxon>
        <taxon>Craniata</taxon>
        <taxon>Vertebrata</taxon>
        <taxon>Chondrichthyes</taxon>
        <taxon>Holocephali</taxon>
        <taxon>Chimaeriformes</taxon>
        <taxon>Callorhinchidae</taxon>
        <taxon>Callorhinchus</taxon>
    </lineage>
</organism>
<comment type="subcellular location">
    <subcellularLocation>
        <location evidence="1">Nucleus</location>
        <location evidence="1">Nucleolus</location>
    </subcellularLocation>
</comment>
<evidence type="ECO:0000256" key="14">
    <source>
        <dbReference type="ARBA" id="ARBA00066108"/>
    </source>
</evidence>
<evidence type="ECO:0000256" key="16">
    <source>
        <dbReference type="ARBA" id="ARBA00075547"/>
    </source>
</evidence>
<evidence type="ECO:0000256" key="10">
    <source>
        <dbReference type="ARBA" id="ARBA00023242"/>
    </source>
</evidence>
<dbReference type="SUPFAM" id="SSF52540">
    <property type="entry name" value="P-loop containing nucleoside triphosphate hydrolases"/>
    <property type="match status" value="2"/>
</dbReference>
<dbReference type="CDD" id="cd18787">
    <property type="entry name" value="SF2_C_DEAD"/>
    <property type="match status" value="1"/>
</dbReference>
<evidence type="ECO:0000256" key="8">
    <source>
        <dbReference type="ARBA" id="ARBA00022840"/>
    </source>
</evidence>
<dbReference type="PROSITE" id="PS51192">
    <property type="entry name" value="HELICASE_ATP_BIND_1"/>
    <property type="match status" value="1"/>
</dbReference>
<evidence type="ECO:0000256" key="12">
    <source>
        <dbReference type="ARBA" id="ARBA00047984"/>
    </source>
</evidence>
<name>V9KIE4_CALMI</name>
<dbReference type="FunFam" id="3.40.50.300:FF:001046">
    <property type="entry name" value="Probable ATP-dependent RNA helicase ddx56"/>
    <property type="match status" value="1"/>
</dbReference>
<dbReference type="PROSITE" id="PS51195">
    <property type="entry name" value="Q_MOTIF"/>
    <property type="match status" value="1"/>
</dbReference>
<dbReference type="InterPro" id="IPR014001">
    <property type="entry name" value="Helicase_ATP-bd"/>
</dbReference>
<evidence type="ECO:0000256" key="7">
    <source>
        <dbReference type="ARBA" id="ARBA00022806"/>
    </source>
</evidence>
<evidence type="ECO:0000256" key="2">
    <source>
        <dbReference type="ARBA" id="ARBA00012552"/>
    </source>
</evidence>
<dbReference type="PANTHER" id="PTHR47959">
    <property type="entry name" value="ATP-DEPENDENT RNA HELICASE RHLE-RELATED"/>
    <property type="match status" value="1"/>
</dbReference>
<feature type="short sequence motif" description="Q motif" evidence="17">
    <location>
        <begin position="6"/>
        <end position="34"/>
    </location>
</feature>
<feature type="domain" description="Helicase ATP-binding" evidence="19">
    <location>
        <begin position="37"/>
        <end position="221"/>
    </location>
</feature>
<evidence type="ECO:0000256" key="1">
    <source>
        <dbReference type="ARBA" id="ARBA00004604"/>
    </source>
</evidence>
<dbReference type="InterPro" id="IPR001650">
    <property type="entry name" value="Helicase_C-like"/>
</dbReference>
<keyword evidence="4" id="KW-0698">rRNA processing</keyword>
<dbReference type="PROSITE" id="PS51194">
    <property type="entry name" value="HELICASE_CTER"/>
    <property type="match status" value="1"/>
</dbReference>
<keyword evidence="5" id="KW-0547">Nucleotide-binding</keyword>
<evidence type="ECO:0000259" key="20">
    <source>
        <dbReference type="PROSITE" id="PS51194"/>
    </source>
</evidence>
<dbReference type="Gene3D" id="3.40.50.300">
    <property type="entry name" value="P-loop containing nucleotide triphosphate hydrolases"/>
    <property type="match status" value="2"/>
</dbReference>
<keyword evidence="7 22" id="KW-0347">Helicase</keyword>
<keyword evidence="9" id="KW-0694">RNA-binding</keyword>